<proteinExistence type="predicted"/>
<evidence type="ECO:0000313" key="2">
    <source>
        <dbReference type="EMBL" id="GAA2445391.1"/>
    </source>
</evidence>
<protein>
    <recommendedName>
        <fullName evidence="4">Transposase</fullName>
    </recommendedName>
</protein>
<name>A0ABN3JZV7_9ACTN</name>
<reference evidence="2 3" key="1">
    <citation type="journal article" date="2019" name="Int. J. Syst. Evol. Microbiol.">
        <title>The Global Catalogue of Microorganisms (GCM) 10K type strain sequencing project: providing services to taxonomists for standard genome sequencing and annotation.</title>
        <authorList>
            <consortium name="The Broad Institute Genomics Platform"/>
            <consortium name="The Broad Institute Genome Sequencing Center for Infectious Disease"/>
            <person name="Wu L."/>
            <person name="Ma J."/>
        </authorList>
    </citation>
    <scope>NUCLEOTIDE SEQUENCE [LARGE SCALE GENOMIC DNA]</scope>
    <source>
        <strain evidence="2 3">JCM 6922</strain>
    </source>
</reference>
<gene>
    <name evidence="2" type="ORF">GCM10010421_41000</name>
</gene>
<dbReference type="EMBL" id="BAAATK010000027">
    <property type="protein sequence ID" value="GAA2445391.1"/>
    <property type="molecule type" value="Genomic_DNA"/>
</dbReference>
<feature type="compositionally biased region" description="Low complexity" evidence="1">
    <location>
        <begin position="51"/>
        <end position="71"/>
    </location>
</feature>
<evidence type="ECO:0000256" key="1">
    <source>
        <dbReference type="SAM" id="MobiDB-lite"/>
    </source>
</evidence>
<organism evidence="2 3">
    <name type="scientific">Streptomyces glaucus</name>
    <dbReference type="NCBI Taxonomy" id="284029"/>
    <lineage>
        <taxon>Bacteria</taxon>
        <taxon>Bacillati</taxon>
        <taxon>Actinomycetota</taxon>
        <taxon>Actinomycetes</taxon>
        <taxon>Kitasatosporales</taxon>
        <taxon>Streptomycetaceae</taxon>
        <taxon>Streptomyces</taxon>
    </lineage>
</organism>
<dbReference type="Proteomes" id="UP001500460">
    <property type="component" value="Unassembled WGS sequence"/>
</dbReference>
<sequence length="71" mass="7226">MVGSPGPTGRHLPPYAPGRNPVEGIWSPLRRDRLSDAAFSTPNAPSRPSGAVSATSSTAATSQTAALPGRD</sequence>
<feature type="region of interest" description="Disordered" evidence="1">
    <location>
        <begin position="1"/>
        <end position="71"/>
    </location>
</feature>
<evidence type="ECO:0008006" key="4">
    <source>
        <dbReference type="Google" id="ProtNLM"/>
    </source>
</evidence>
<accession>A0ABN3JZV7</accession>
<evidence type="ECO:0000313" key="3">
    <source>
        <dbReference type="Proteomes" id="UP001500460"/>
    </source>
</evidence>
<keyword evidence="3" id="KW-1185">Reference proteome</keyword>
<comment type="caution">
    <text evidence="2">The sequence shown here is derived from an EMBL/GenBank/DDBJ whole genome shotgun (WGS) entry which is preliminary data.</text>
</comment>